<feature type="transmembrane region" description="Helical" evidence="6">
    <location>
        <begin position="296"/>
        <end position="315"/>
    </location>
</feature>
<dbReference type="NCBIfam" id="TIGR04408">
    <property type="entry name" value="LptG_lptG"/>
    <property type="match status" value="1"/>
</dbReference>
<dbReference type="Proteomes" id="UP000072421">
    <property type="component" value="Chromosome"/>
</dbReference>
<proteinExistence type="predicted"/>
<evidence type="ECO:0000256" key="6">
    <source>
        <dbReference type="SAM" id="Phobius"/>
    </source>
</evidence>
<feature type="transmembrane region" description="Helical" evidence="6">
    <location>
        <begin position="50"/>
        <end position="77"/>
    </location>
</feature>
<dbReference type="Pfam" id="PF03739">
    <property type="entry name" value="LptF_LptG"/>
    <property type="match status" value="1"/>
</dbReference>
<feature type="transmembrane region" description="Helical" evidence="6">
    <location>
        <begin position="355"/>
        <end position="374"/>
    </location>
</feature>
<dbReference type="GO" id="GO:0043190">
    <property type="term" value="C:ATP-binding cassette (ABC) transporter complex"/>
    <property type="evidence" value="ECO:0007669"/>
    <property type="project" value="InterPro"/>
</dbReference>
<dbReference type="GO" id="GO:0055085">
    <property type="term" value="P:transmembrane transport"/>
    <property type="evidence" value="ECO:0007669"/>
    <property type="project" value="InterPro"/>
</dbReference>
<dbReference type="AlphaFoldDB" id="A0A127PHR4"/>
<sequence length="379" mass="42251">MKVLQRYFTSEIVRSVLFTLAAFLALFAFFDLMNELPSVGRGGYKLQHAFFFVLLGLPSYAYELMPIAALIGTIYTLSQFAARSEFTIMRVSSMSTMMTAKILVKIGLLFVIATVLIGEFVSPKSAEFAEKVKLEAKGSSISQKFKTGLWSKDVIRSGADGASGEIVGSRFINIGEIRPDGQLVGVKLYEFDRNLHMTALILAGHAEYKGKHTWNLEDVVQTDFVNGTSTEDITTAIATKKFPNKDLVSEITPEILSVLFADPDHMSAYNLWSYSQHLAENNQHTERYDIAFWKKLVYPLSVFVMMALALPFAYLHFRTGGVSLKIFTGIMIGVSFQLVNTLFSHLGLLNTWPPFFTAALPSTIFLLIAIGALWKIERS</sequence>
<keyword evidence="5 6" id="KW-0472">Membrane</keyword>
<evidence type="ECO:0000256" key="3">
    <source>
        <dbReference type="ARBA" id="ARBA00022692"/>
    </source>
</evidence>
<evidence type="ECO:0000313" key="8">
    <source>
        <dbReference type="Proteomes" id="UP000072421"/>
    </source>
</evidence>
<evidence type="ECO:0000313" key="7">
    <source>
        <dbReference type="EMBL" id="AMO96941.1"/>
    </source>
</evidence>
<feature type="transmembrane region" description="Helical" evidence="6">
    <location>
        <begin position="12"/>
        <end position="30"/>
    </location>
</feature>
<dbReference type="RefSeq" id="WP_061541399.1">
    <property type="nucleotide sequence ID" value="NZ_CP013232.1"/>
</dbReference>
<accession>A0A127PHR4</accession>
<reference evidence="7 8" key="1">
    <citation type="submission" date="2015-11" db="EMBL/GenBank/DDBJ databases">
        <title>Exploring the genomic traits of fungus-feeding bacterial genus Collimonas.</title>
        <authorList>
            <person name="Song C."/>
            <person name="Schmidt R."/>
            <person name="de Jager V."/>
            <person name="Krzyzanowska D."/>
            <person name="Jongedijk E."/>
            <person name="Cankar K."/>
            <person name="Beekwilder J."/>
            <person name="van Veen A."/>
            <person name="de Boer W."/>
            <person name="van Veen J.A."/>
            <person name="Garbeva P."/>
        </authorList>
    </citation>
    <scope>NUCLEOTIDE SEQUENCE [LARGE SCALE GENOMIC DNA]</scope>
    <source>
        <strain evidence="7 8">Ter6</strain>
    </source>
</reference>
<comment type="subcellular location">
    <subcellularLocation>
        <location evidence="1">Cell membrane</location>
        <topology evidence="1">Multi-pass membrane protein</topology>
    </subcellularLocation>
</comment>
<dbReference type="PANTHER" id="PTHR33529:SF2">
    <property type="entry name" value="LIPOPOLYSACCHARIDE EXPORT SYSTEM PERMEASE PROTEIN LPTG"/>
    <property type="match status" value="1"/>
</dbReference>
<dbReference type="PANTHER" id="PTHR33529">
    <property type="entry name" value="SLR0882 PROTEIN-RELATED"/>
    <property type="match status" value="1"/>
</dbReference>
<dbReference type="EMBL" id="CP013232">
    <property type="protein sequence ID" value="AMO96941.1"/>
    <property type="molecule type" value="Genomic_DNA"/>
</dbReference>
<keyword evidence="2" id="KW-1003">Cell membrane</keyword>
<dbReference type="InterPro" id="IPR005495">
    <property type="entry name" value="LptG/LptF_permease"/>
</dbReference>
<name>A0A127PHR4_9BURK</name>
<evidence type="ECO:0000256" key="5">
    <source>
        <dbReference type="ARBA" id="ARBA00023136"/>
    </source>
</evidence>
<feature type="transmembrane region" description="Helical" evidence="6">
    <location>
        <begin position="98"/>
        <end position="118"/>
    </location>
</feature>
<feature type="transmembrane region" description="Helical" evidence="6">
    <location>
        <begin position="322"/>
        <end position="343"/>
    </location>
</feature>
<keyword evidence="4 6" id="KW-1133">Transmembrane helix</keyword>
<dbReference type="PATRIC" id="fig|158899.10.peg.4305"/>
<evidence type="ECO:0000256" key="2">
    <source>
        <dbReference type="ARBA" id="ARBA00022475"/>
    </source>
</evidence>
<evidence type="ECO:0000256" key="4">
    <source>
        <dbReference type="ARBA" id="ARBA00022989"/>
    </source>
</evidence>
<organism evidence="7">
    <name type="scientific">Collimonas fungivorans</name>
    <dbReference type="NCBI Taxonomy" id="158899"/>
    <lineage>
        <taxon>Bacteria</taxon>
        <taxon>Pseudomonadati</taxon>
        <taxon>Pseudomonadota</taxon>
        <taxon>Betaproteobacteria</taxon>
        <taxon>Burkholderiales</taxon>
        <taxon>Oxalobacteraceae</taxon>
        <taxon>Collimonas</taxon>
    </lineage>
</organism>
<dbReference type="InterPro" id="IPR030923">
    <property type="entry name" value="LptG"/>
</dbReference>
<gene>
    <name evidence="7" type="ORF">CFter6_4345</name>
</gene>
<evidence type="ECO:0000256" key="1">
    <source>
        <dbReference type="ARBA" id="ARBA00004651"/>
    </source>
</evidence>
<keyword evidence="3 6" id="KW-0812">Transmembrane</keyword>
<protein>
    <submittedName>
        <fullName evidence="7">Putative permease YjgP/YjgQ family protein</fullName>
    </submittedName>
</protein>
<dbReference type="GO" id="GO:0015920">
    <property type="term" value="P:lipopolysaccharide transport"/>
    <property type="evidence" value="ECO:0007669"/>
    <property type="project" value="TreeGrafter"/>
</dbReference>
<dbReference type="OrthoDB" id="9776227at2"/>